<dbReference type="EMBL" id="PIPV01000018">
    <property type="protein sequence ID" value="RUO48931.1"/>
    <property type="molecule type" value="Genomic_DNA"/>
</dbReference>
<gene>
    <name evidence="1" type="ORF">CWE25_12990</name>
</gene>
<sequence length="72" mass="7937">MSTSEESRIEINIDADLISAAEAELEKLPKTVDEMLEKWIYLGRAVANQLNEEEQLLVMAGTGSVRVGVSED</sequence>
<dbReference type="AlphaFoldDB" id="A0A432XJP5"/>
<name>A0A432XJP5_9GAMM</name>
<dbReference type="Proteomes" id="UP000287330">
    <property type="component" value="Unassembled WGS sequence"/>
</dbReference>
<comment type="caution">
    <text evidence="1">The sequence shown here is derived from an EMBL/GenBank/DDBJ whole genome shotgun (WGS) entry which is preliminary data.</text>
</comment>
<proteinExistence type="predicted"/>
<protein>
    <submittedName>
        <fullName evidence="1">Uncharacterized protein</fullName>
    </submittedName>
</protein>
<evidence type="ECO:0000313" key="2">
    <source>
        <dbReference type="Proteomes" id="UP000287330"/>
    </source>
</evidence>
<dbReference type="RefSeq" id="WP_110576416.1">
    <property type="nucleotide sequence ID" value="NZ_PIPV01000018.1"/>
</dbReference>
<accession>A0A432XJP5</accession>
<evidence type="ECO:0000313" key="1">
    <source>
        <dbReference type="EMBL" id="RUO48931.1"/>
    </source>
</evidence>
<organism evidence="1 2">
    <name type="scientific">Idiomarina fontislapidosi</name>
    <dbReference type="NCBI Taxonomy" id="263723"/>
    <lineage>
        <taxon>Bacteria</taxon>
        <taxon>Pseudomonadati</taxon>
        <taxon>Pseudomonadota</taxon>
        <taxon>Gammaproteobacteria</taxon>
        <taxon>Alteromonadales</taxon>
        <taxon>Idiomarinaceae</taxon>
        <taxon>Idiomarina</taxon>
    </lineage>
</organism>
<keyword evidence="2" id="KW-1185">Reference proteome</keyword>
<dbReference type="OrthoDB" id="7066818at2"/>
<reference evidence="2" key="1">
    <citation type="journal article" date="2018" name="Front. Microbiol.">
        <title>Genome-Based Analysis Reveals the Taxonomy and Diversity of the Family Idiomarinaceae.</title>
        <authorList>
            <person name="Liu Y."/>
            <person name="Lai Q."/>
            <person name="Shao Z."/>
        </authorList>
    </citation>
    <scope>NUCLEOTIDE SEQUENCE [LARGE SCALE GENOMIC DNA]</scope>
    <source>
        <strain evidence="2">F23</strain>
    </source>
</reference>